<name>A0A0M3JLX0_ANISI</name>
<evidence type="ECO:0000313" key="3">
    <source>
        <dbReference type="WBParaSite" id="ASIM_0000865101-mRNA-1"/>
    </source>
</evidence>
<accession>A0A0M3JLX0</accession>
<reference evidence="3" key="1">
    <citation type="submission" date="2017-02" db="UniProtKB">
        <authorList>
            <consortium name="WormBaseParasite"/>
        </authorList>
    </citation>
    <scope>IDENTIFICATION</scope>
</reference>
<evidence type="ECO:0000313" key="2">
    <source>
        <dbReference type="Proteomes" id="UP000267096"/>
    </source>
</evidence>
<organism evidence="3">
    <name type="scientific">Anisakis simplex</name>
    <name type="common">Herring worm</name>
    <dbReference type="NCBI Taxonomy" id="6269"/>
    <lineage>
        <taxon>Eukaryota</taxon>
        <taxon>Metazoa</taxon>
        <taxon>Ecdysozoa</taxon>
        <taxon>Nematoda</taxon>
        <taxon>Chromadorea</taxon>
        <taxon>Rhabditida</taxon>
        <taxon>Spirurina</taxon>
        <taxon>Ascaridomorpha</taxon>
        <taxon>Ascaridoidea</taxon>
        <taxon>Anisakidae</taxon>
        <taxon>Anisakis</taxon>
        <taxon>Anisakis simplex complex</taxon>
    </lineage>
</organism>
<gene>
    <name evidence="1" type="ORF">ASIM_LOCUS8398</name>
</gene>
<dbReference type="Proteomes" id="UP000267096">
    <property type="component" value="Unassembled WGS sequence"/>
</dbReference>
<sequence>MTVFQAIGRYSNGLPAQRLDDIVRYSSSTAIRLKKLERGAEDCGLDPGAHDFHFTMQLPKRGLYTSFEQLDCCACVRYFIMVSDFLKSFSHLIVSVNLTTIITD</sequence>
<dbReference type="AlphaFoldDB" id="A0A0M3JLX0"/>
<keyword evidence="2" id="KW-1185">Reference proteome</keyword>
<dbReference type="Gene3D" id="2.60.40.640">
    <property type="match status" value="1"/>
</dbReference>
<dbReference type="OrthoDB" id="2333384at2759"/>
<proteinExistence type="predicted"/>
<evidence type="ECO:0000313" key="1">
    <source>
        <dbReference type="EMBL" id="VDK31596.1"/>
    </source>
</evidence>
<reference evidence="1 2" key="2">
    <citation type="submission" date="2018-11" db="EMBL/GenBank/DDBJ databases">
        <authorList>
            <consortium name="Pathogen Informatics"/>
        </authorList>
    </citation>
    <scope>NUCLEOTIDE SEQUENCE [LARGE SCALE GENOMIC DNA]</scope>
</reference>
<dbReference type="EMBL" id="UYRR01022639">
    <property type="protein sequence ID" value="VDK31596.1"/>
    <property type="molecule type" value="Genomic_DNA"/>
</dbReference>
<dbReference type="WBParaSite" id="ASIM_0000865101-mRNA-1">
    <property type="protein sequence ID" value="ASIM_0000865101-mRNA-1"/>
    <property type="gene ID" value="ASIM_0000865101"/>
</dbReference>
<dbReference type="InterPro" id="IPR014752">
    <property type="entry name" value="Arrestin-like_C"/>
</dbReference>
<protein>
    <submittedName>
        <fullName evidence="1 3">Uncharacterized protein</fullName>
    </submittedName>
</protein>